<proteinExistence type="predicted"/>
<accession>Q2SPZ2</accession>
<evidence type="ECO:0000313" key="1">
    <source>
        <dbReference type="EMBL" id="ABC27282.1"/>
    </source>
</evidence>
<reference evidence="1 2" key="1">
    <citation type="journal article" date="2005" name="Nucleic Acids Res.">
        <title>Genomic blueprint of Hahella chejuensis, a marine microbe producing an algicidal agent.</title>
        <authorList>
            <person name="Jeong H."/>
            <person name="Yim J.H."/>
            <person name="Lee C."/>
            <person name="Choi S.-H."/>
            <person name="Park Y.K."/>
            <person name="Yoon S.H."/>
            <person name="Hur C.-G."/>
            <person name="Kang H.-Y."/>
            <person name="Kim D."/>
            <person name="Lee H.H."/>
            <person name="Park K.H."/>
            <person name="Park S.-H."/>
            <person name="Park H.-S."/>
            <person name="Lee H.K."/>
            <person name="Oh T.K."/>
            <person name="Kim J.F."/>
        </authorList>
    </citation>
    <scope>NUCLEOTIDE SEQUENCE [LARGE SCALE GENOMIC DNA]</scope>
    <source>
        <strain evidence="1 2">KCTC 2396</strain>
    </source>
</reference>
<gene>
    <name evidence="1" type="ordered locus">HCH_00371</name>
</gene>
<dbReference type="EMBL" id="CP000155">
    <property type="protein sequence ID" value="ABC27282.1"/>
    <property type="molecule type" value="Genomic_DNA"/>
</dbReference>
<evidence type="ECO:0000313" key="2">
    <source>
        <dbReference type="Proteomes" id="UP000000238"/>
    </source>
</evidence>
<sequence>MTTYDVHESNNAIRFLTLHIIKELEIKHPDRFLEIKNDFPLNNKVAECKVFIAKLLDIDHDFYCSLINDVAKKKISILYRSSLNIESVFDGRLYKIINRKSYNNDFYL</sequence>
<dbReference type="HOGENOM" id="CLU_2193272_0_0_6"/>
<organism evidence="1 2">
    <name type="scientific">Hahella chejuensis (strain KCTC 2396)</name>
    <dbReference type="NCBI Taxonomy" id="349521"/>
    <lineage>
        <taxon>Bacteria</taxon>
        <taxon>Pseudomonadati</taxon>
        <taxon>Pseudomonadota</taxon>
        <taxon>Gammaproteobacteria</taxon>
        <taxon>Oceanospirillales</taxon>
        <taxon>Hahellaceae</taxon>
        <taxon>Hahella</taxon>
    </lineage>
</organism>
<name>Q2SPZ2_HAHCH</name>
<dbReference type="Proteomes" id="UP000000238">
    <property type="component" value="Chromosome"/>
</dbReference>
<dbReference type="STRING" id="349521.HCH_00371"/>
<keyword evidence="2" id="KW-1185">Reference proteome</keyword>
<dbReference type="AlphaFoldDB" id="Q2SPZ2"/>
<dbReference type="KEGG" id="hch:HCH_00371"/>
<dbReference type="RefSeq" id="WP_011394359.1">
    <property type="nucleotide sequence ID" value="NC_007645.1"/>
</dbReference>
<protein>
    <submittedName>
        <fullName evidence="1">Uncharacterized protein</fullName>
    </submittedName>
</protein>